<dbReference type="GO" id="GO:0006529">
    <property type="term" value="P:asparagine biosynthetic process"/>
    <property type="evidence" value="ECO:0007669"/>
    <property type="project" value="UniProtKB-KW"/>
</dbReference>
<comment type="catalytic activity">
    <reaction evidence="7">
        <text>L-aspartate + L-glutamine + ATP + H2O = L-asparagine + L-glutamate + AMP + diphosphate + H(+)</text>
        <dbReference type="Rhea" id="RHEA:12228"/>
        <dbReference type="ChEBI" id="CHEBI:15377"/>
        <dbReference type="ChEBI" id="CHEBI:15378"/>
        <dbReference type="ChEBI" id="CHEBI:29985"/>
        <dbReference type="ChEBI" id="CHEBI:29991"/>
        <dbReference type="ChEBI" id="CHEBI:30616"/>
        <dbReference type="ChEBI" id="CHEBI:33019"/>
        <dbReference type="ChEBI" id="CHEBI:58048"/>
        <dbReference type="ChEBI" id="CHEBI:58359"/>
        <dbReference type="ChEBI" id="CHEBI:456215"/>
        <dbReference type="EC" id="6.3.5.4"/>
    </reaction>
</comment>
<accession>A0A7K3NTP0</accession>
<feature type="binding site" evidence="9">
    <location>
        <position position="292"/>
    </location>
    <ligand>
        <name>ATP</name>
        <dbReference type="ChEBI" id="CHEBI:30616"/>
    </ligand>
</feature>
<name>A0A7K3NTP0_9BACT</name>
<dbReference type="PIRSF" id="PIRSF001589">
    <property type="entry name" value="Asn_synthetase_glu-h"/>
    <property type="match status" value="1"/>
</dbReference>
<keyword evidence="13" id="KW-1185">Reference proteome</keyword>
<dbReference type="SUPFAM" id="SSF56235">
    <property type="entry name" value="N-terminal nucleophile aminohydrolases (Ntn hydrolases)"/>
    <property type="match status" value="1"/>
</dbReference>
<dbReference type="GO" id="GO:0004066">
    <property type="term" value="F:asparagine synthase (glutamine-hydrolyzing) activity"/>
    <property type="evidence" value="ECO:0007669"/>
    <property type="project" value="UniProtKB-EC"/>
</dbReference>
<dbReference type="PROSITE" id="PS51278">
    <property type="entry name" value="GATASE_TYPE_2"/>
    <property type="match status" value="1"/>
</dbReference>
<keyword evidence="8" id="KW-0061">Asparagine biosynthesis</keyword>
<dbReference type="GO" id="GO:0005524">
    <property type="term" value="F:ATP binding"/>
    <property type="evidence" value="ECO:0007669"/>
    <property type="project" value="UniProtKB-KW"/>
</dbReference>
<dbReference type="InterPro" id="IPR051786">
    <property type="entry name" value="ASN_synthetase/amidase"/>
</dbReference>
<dbReference type="SUPFAM" id="SSF52402">
    <property type="entry name" value="Adenine nucleotide alpha hydrolases-like"/>
    <property type="match status" value="1"/>
</dbReference>
<evidence type="ECO:0000313" key="12">
    <source>
        <dbReference type="EMBL" id="NDY58629.1"/>
    </source>
</evidence>
<evidence type="ECO:0000313" key="13">
    <source>
        <dbReference type="Proteomes" id="UP000469724"/>
    </source>
</evidence>
<dbReference type="CDD" id="cd00712">
    <property type="entry name" value="AsnB"/>
    <property type="match status" value="1"/>
</dbReference>
<dbReference type="RefSeq" id="WP_163303700.1">
    <property type="nucleotide sequence ID" value="NZ_JAAGRQ010000121.1"/>
</dbReference>
<dbReference type="GO" id="GO:0005829">
    <property type="term" value="C:cytosol"/>
    <property type="evidence" value="ECO:0007669"/>
    <property type="project" value="TreeGrafter"/>
</dbReference>
<dbReference type="PANTHER" id="PTHR43284">
    <property type="entry name" value="ASPARAGINE SYNTHETASE (GLUTAMINE-HYDROLYZING)"/>
    <property type="match status" value="1"/>
</dbReference>
<dbReference type="InterPro" id="IPR014729">
    <property type="entry name" value="Rossmann-like_a/b/a_fold"/>
</dbReference>
<keyword evidence="6 8" id="KW-0315">Glutamine amidotransferase</keyword>
<evidence type="ECO:0000256" key="5">
    <source>
        <dbReference type="ARBA" id="ARBA00022840"/>
    </source>
</evidence>
<evidence type="ECO:0000256" key="8">
    <source>
        <dbReference type="PIRSR" id="PIRSR001589-1"/>
    </source>
</evidence>
<evidence type="ECO:0000256" key="2">
    <source>
        <dbReference type="ARBA" id="ARBA00005752"/>
    </source>
</evidence>
<protein>
    <recommendedName>
        <fullName evidence="3">asparagine synthase (glutamine-hydrolyzing)</fullName>
        <ecNumber evidence="3">6.3.5.4</ecNumber>
    </recommendedName>
</protein>
<feature type="domain" description="Glutamine amidotransferase type-2" evidence="11">
    <location>
        <begin position="2"/>
        <end position="217"/>
    </location>
</feature>
<comment type="pathway">
    <text evidence="1">Amino-acid biosynthesis; L-asparagine biosynthesis; L-asparagine from L-aspartate (L-Gln route): step 1/1.</text>
</comment>
<evidence type="ECO:0000256" key="4">
    <source>
        <dbReference type="ARBA" id="ARBA00022741"/>
    </source>
</evidence>
<organism evidence="12 13">
    <name type="scientific">Desulfolutivibrio sulfodismutans</name>
    <dbReference type="NCBI Taxonomy" id="63561"/>
    <lineage>
        <taxon>Bacteria</taxon>
        <taxon>Pseudomonadati</taxon>
        <taxon>Thermodesulfobacteriota</taxon>
        <taxon>Desulfovibrionia</taxon>
        <taxon>Desulfovibrionales</taxon>
        <taxon>Desulfovibrionaceae</taxon>
        <taxon>Desulfolutivibrio</taxon>
    </lineage>
</organism>
<comment type="caution">
    <text evidence="12">The sequence shown here is derived from an EMBL/GenBank/DDBJ whole genome shotgun (WGS) entry which is preliminary data.</text>
</comment>
<dbReference type="PANTHER" id="PTHR43284:SF1">
    <property type="entry name" value="ASPARAGINE SYNTHETASE"/>
    <property type="match status" value="1"/>
</dbReference>
<keyword evidence="8" id="KW-0028">Amino-acid biosynthesis</keyword>
<dbReference type="InterPro" id="IPR017932">
    <property type="entry name" value="GATase_2_dom"/>
</dbReference>
<dbReference type="Gene3D" id="3.60.20.10">
    <property type="entry name" value="Glutamine Phosphoribosylpyrophosphate, subunit 1, domain 1"/>
    <property type="match status" value="1"/>
</dbReference>
<evidence type="ECO:0000256" key="3">
    <source>
        <dbReference type="ARBA" id="ARBA00012737"/>
    </source>
</evidence>
<evidence type="ECO:0000256" key="6">
    <source>
        <dbReference type="ARBA" id="ARBA00022962"/>
    </source>
</evidence>
<evidence type="ECO:0000259" key="11">
    <source>
        <dbReference type="PROSITE" id="PS51278"/>
    </source>
</evidence>
<reference evidence="12 13" key="1">
    <citation type="submission" date="2020-02" db="EMBL/GenBank/DDBJ databases">
        <title>Comparative genomics of sulfur disproportionating microorganisms.</title>
        <authorList>
            <person name="Ward L.M."/>
            <person name="Bertran E."/>
            <person name="Johnston D.T."/>
        </authorList>
    </citation>
    <scope>NUCLEOTIDE SEQUENCE [LARGE SCALE GENOMIC DNA]</scope>
    <source>
        <strain evidence="12 13">DSM 3696</strain>
    </source>
</reference>
<keyword evidence="12" id="KW-0436">Ligase</keyword>
<dbReference type="InterPro" id="IPR001962">
    <property type="entry name" value="Asn_synthase"/>
</dbReference>
<gene>
    <name evidence="12" type="primary">asnB</name>
    <name evidence="12" type="ORF">G3N56_17990</name>
</gene>
<feature type="active site" description="For GATase activity" evidence="8">
    <location>
        <position position="2"/>
    </location>
</feature>
<dbReference type="CDD" id="cd01991">
    <property type="entry name" value="Asn_synthase_B_C"/>
    <property type="match status" value="1"/>
</dbReference>
<dbReference type="InterPro" id="IPR006426">
    <property type="entry name" value="Asn_synth_AEB"/>
</dbReference>
<dbReference type="Pfam" id="PF00733">
    <property type="entry name" value="Asn_synthase"/>
    <property type="match status" value="1"/>
</dbReference>
<dbReference type="InterPro" id="IPR029055">
    <property type="entry name" value="Ntn_hydrolases_N"/>
</dbReference>
<evidence type="ECO:0000256" key="10">
    <source>
        <dbReference type="PIRSR" id="PIRSR001589-3"/>
    </source>
</evidence>
<proteinExistence type="inferred from homology"/>
<feature type="binding site" evidence="9">
    <location>
        <position position="104"/>
    </location>
    <ligand>
        <name>L-glutamine</name>
        <dbReference type="ChEBI" id="CHEBI:58359"/>
    </ligand>
</feature>
<dbReference type="EC" id="6.3.5.4" evidence="3"/>
<keyword evidence="4 9" id="KW-0547">Nucleotide-binding</keyword>
<comment type="similarity">
    <text evidence="2">Belongs to the asparagine synthetase family.</text>
</comment>
<keyword evidence="5 9" id="KW-0067">ATP-binding</keyword>
<dbReference type="NCBIfam" id="TIGR01536">
    <property type="entry name" value="asn_synth_AEB"/>
    <property type="match status" value="1"/>
</dbReference>
<evidence type="ECO:0000256" key="9">
    <source>
        <dbReference type="PIRSR" id="PIRSR001589-2"/>
    </source>
</evidence>
<dbReference type="Pfam" id="PF13537">
    <property type="entry name" value="GATase_7"/>
    <property type="match status" value="1"/>
</dbReference>
<dbReference type="Gene3D" id="3.40.50.620">
    <property type="entry name" value="HUPs"/>
    <property type="match status" value="1"/>
</dbReference>
<feature type="site" description="Important for beta-aspartyl-AMP intermediate formation" evidence="10">
    <location>
        <position position="367"/>
    </location>
</feature>
<evidence type="ECO:0000256" key="1">
    <source>
        <dbReference type="ARBA" id="ARBA00005187"/>
    </source>
</evidence>
<dbReference type="InterPro" id="IPR033738">
    <property type="entry name" value="AsnB_N"/>
</dbReference>
<dbReference type="Proteomes" id="UP000469724">
    <property type="component" value="Unassembled WGS sequence"/>
</dbReference>
<sequence>MCGIAGFVHLDPSAMPPAETRLSWLTAMTRALRHRGPDGDGHILEGPAALGHRRLSIIDLSTGGQPMADASDLAVVSFNGEIYNFREIRRDLTTKGYIFRTNSDTEVIVNAWLDKGPDCLDLFEGMFAFALWDKRSRTLFAARDRFGKKPFVYTLQKGVFAFASEITALRTLPFMEFSVATQALARFLSYEYVPTPQSIYKQVHKLRPGHYLLLRDGNITTAPYWDMPPPDPDTGQNEDELCERLRLLLAQAVKRRLVSDVPLGVFLSGGIDSSTVAAFMAGMSSRVKTFSIGFTEKSYDESAYARAVAKRFATDHHERILSAAECGGLLPGIVARFDEPMADPSIVPTYLLSKVTREKVTVALGGDGPDELFAGYEYFVGFNLAERYLRLPRMLRKGLIEPIARRLPQSSGYVNPRAVARTFLAGAAAPRNLRVQTWLSAFSPEAQLSLWRHPDREFLAPDSLYSPTTRLFDAFPADAPLAKVFYTFARQYMLDYILVKVDRCSMMHSLEVRAPFLDRDLAEFACRLPISMKLRGDKRKYLLKKAVADILPPEILSRPKRGFLIPAAMWLRGSLAPHMDELLGESHLKRQGLFDPKAVARLRAEHQDGTCDHRKELWTLLVLQLWLAEHNPGIA</sequence>
<evidence type="ECO:0000256" key="7">
    <source>
        <dbReference type="ARBA" id="ARBA00048741"/>
    </source>
</evidence>
<dbReference type="EMBL" id="JAAGRQ010000121">
    <property type="protein sequence ID" value="NDY58629.1"/>
    <property type="molecule type" value="Genomic_DNA"/>
</dbReference>
<dbReference type="AlphaFoldDB" id="A0A7K3NTP0"/>